<reference evidence="8" key="1">
    <citation type="journal article" date="2013" name="Genome Biol.">
        <title>Reference genomes and transcriptomes of Nicotiana sylvestris and Nicotiana tomentosiformis.</title>
        <authorList>
            <person name="Sierro N."/>
            <person name="Battey J.N."/>
            <person name="Ouadi S."/>
            <person name="Bovet L."/>
            <person name="Goepfert S."/>
            <person name="Bakaher N."/>
            <person name="Peitsch M.C."/>
            <person name="Ivanov N.V."/>
        </authorList>
    </citation>
    <scope>NUCLEOTIDE SEQUENCE [LARGE SCALE GENOMIC DNA]</scope>
</reference>
<evidence type="ECO:0000256" key="6">
    <source>
        <dbReference type="SAM" id="Phobius"/>
    </source>
</evidence>
<evidence type="ECO:0000259" key="7">
    <source>
        <dbReference type="Pfam" id="PF02453"/>
    </source>
</evidence>
<dbReference type="Proteomes" id="UP000189701">
    <property type="component" value="Unplaced"/>
</dbReference>
<evidence type="ECO:0000256" key="5">
    <source>
        <dbReference type="ARBA" id="ARBA00023136"/>
    </source>
</evidence>
<accession>A0A1U7YDQ9</accession>
<comment type="subcellular location">
    <subcellularLocation>
        <location evidence="1">Endoplasmic reticulum membrane</location>
        <topology evidence="1">Multi-pass membrane protein</topology>
    </subcellularLocation>
</comment>
<dbReference type="InterPro" id="IPR003388">
    <property type="entry name" value="Reticulon"/>
</dbReference>
<evidence type="ECO:0000256" key="3">
    <source>
        <dbReference type="ARBA" id="ARBA00022824"/>
    </source>
</evidence>
<name>A0A1U7YDQ9_NICSY</name>
<dbReference type="Pfam" id="PF02453">
    <property type="entry name" value="Reticulon"/>
    <property type="match status" value="1"/>
</dbReference>
<dbReference type="RefSeq" id="XP_009802262.1">
    <property type="nucleotide sequence ID" value="XM_009803960.1"/>
</dbReference>
<dbReference type="eggNOG" id="KOG1792">
    <property type="taxonomic scope" value="Eukaryota"/>
</dbReference>
<keyword evidence="4 6" id="KW-1133">Transmembrane helix</keyword>
<dbReference type="PANTHER" id="PTHR10994">
    <property type="entry name" value="RETICULON"/>
    <property type="match status" value="1"/>
</dbReference>
<feature type="transmembrane region" description="Helical" evidence="6">
    <location>
        <begin position="131"/>
        <end position="151"/>
    </location>
</feature>
<evidence type="ECO:0000313" key="8">
    <source>
        <dbReference type="Proteomes" id="UP000189701"/>
    </source>
</evidence>
<keyword evidence="5 6" id="KW-0472">Membrane</keyword>
<dbReference type="PANTHER" id="PTHR10994:SF136">
    <property type="entry name" value="RETICULON-LIKE PROTEIN"/>
    <property type="match status" value="1"/>
</dbReference>
<dbReference type="GO" id="GO:0005789">
    <property type="term" value="C:endoplasmic reticulum membrane"/>
    <property type="evidence" value="ECO:0007669"/>
    <property type="project" value="UniProtKB-SubCell"/>
</dbReference>
<proteinExistence type="predicted"/>
<keyword evidence="2 6" id="KW-0812">Transmembrane</keyword>
<keyword evidence="8" id="KW-1185">Reference proteome</keyword>
<evidence type="ECO:0000313" key="9">
    <source>
        <dbReference type="RefSeq" id="XP_009802262.1"/>
    </source>
</evidence>
<keyword evidence="3" id="KW-0256">Endoplasmic reticulum</keyword>
<evidence type="ECO:0000256" key="1">
    <source>
        <dbReference type="ARBA" id="ARBA00004477"/>
    </source>
</evidence>
<evidence type="ECO:0000256" key="4">
    <source>
        <dbReference type="ARBA" id="ARBA00022989"/>
    </source>
</evidence>
<feature type="transmembrane region" description="Helical" evidence="6">
    <location>
        <begin position="20"/>
        <end position="40"/>
    </location>
</feature>
<dbReference type="STRING" id="4096.A0A1U7YDQ9"/>
<dbReference type="GO" id="GO:0009617">
    <property type="term" value="P:response to bacterium"/>
    <property type="evidence" value="ECO:0007669"/>
    <property type="project" value="InterPro"/>
</dbReference>
<organism evidence="8 9">
    <name type="scientific">Nicotiana sylvestris</name>
    <name type="common">Wood tobacco</name>
    <name type="synonym">South American tobacco</name>
    <dbReference type="NCBI Taxonomy" id="4096"/>
    <lineage>
        <taxon>Eukaryota</taxon>
        <taxon>Viridiplantae</taxon>
        <taxon>Streptophyta</taxon>
        <taxon>Embryophyta</taxon>
        <taxon>Tracheophyta</taxon>
        <taxon>Spermatophyta</taxon>
        <taxon>Magnoliopsida</taxon>
        <taxon>eudicotyledons</taxon>
        <taxon>Gunneridae</taxon>
        <taxon>Pentapetalae</taxon>
        <taxon>asterids</taxon>
        <taxon>lamiids</taxon>
        <taxon>Solanales</taxon>
        <taxon>Solanaceae</taxon>
        <taxon>Nicotianoideae</taxon>
        <taxon>Nicotianeae</taxon>
        <taxon>Nicotiana</taxon>
    </lineage>
</organism>
<sequence>MQVNICYDTLAWVLFDVVEYHFLTLLCHGLISCSGWIFLWSNASAFIHKSAPHILKVHIPEKPVLEFATSLRNEINRTFVVLTEIEAGRDLKMFLMDKGAFNKSWMLHEVVDMPNYISSYVSMILSRIVSAYWIIVIVIGTCVFVVHGLVYED</sequence>
<protein>
    <submittedName>
        <fullName evidence="9">Reticulon-like protein B1</fullName>
    </submittedName>
</protein>
<dbReference type="AlphaFoldDB" id="A0A1U7YDQ9"/>
<gene>
    <name evidence="9" type="primary">LOC104247838</name>
</gene>
<evidence type="ECO:0000256" key="2">
    <source>
        <dbReference type="ARBA" id="ARBA00022692"/>
    </source>
</evidence>
<reference evidence="9" key="2">
    <citation type="submission" date="2025-08" db="UniProtKB">
        <authorList>
            <consortium name="RefSeq"/>
        </authorList>
    </citation>
    <scope>IDENTIFICATION</scope>
    <source>
        <tissue evidence="9">Leaf</tissue>
    </source>
</reference>
<feature type="domain" description="Reticulon" evidence="7">
    <location>
        <begin position="9"/>
        <end position="112"/>
    </location>
</feature>
<dbReference type="InterPro" id="IPR045064">
    <property type="entry name" value="Reticulon-like"/>
</dbReference>